<protein>
    <submittedName>
        <fullName evidence="1">Uncharacterized protein</fullName>
    </submittedName>
</protein>
<accession>A0AAD5GM62</accession>
<dbReference type="AlphaFoldDB" id="A0AAD5GM62"/>
<organism evidence="1 2">
    <name type="scientific">Ambrosia artemisiifolia</name>
    <name type="common">Common ragweed</name>
    <dbReference type="NCBI Taxonomy" id="4212"/>
    <lineage>
        <taxon>Eukaryota</taxon>
        <taxon>Viridiplantae</taxon>
        <taxon>Streptophyta</taxon>
        <taxon>Embryophyta</taxon>
        <taxon>Tracheophyta</taxon>
        <taxon>Spermatophyta</taxon>
        <taxon>Magnoliopsida</taxon>
        <taxon>eudicotyledons</taxon>
        <taxon>Gunneridae</taxon>
        <taxon>Pentapetalae</taxon>
        <taxon>asterids</taxon>
        <taxon>campanulids</taxon>
        <taxon>Asterales</taxon>
        <taxon>Asteraceae</taxon>
        <taxon>Asteroideae</taxon>
        <taxon>Heliantheae alliance</taxon>
        <taxon>Heliantheae</taxon>
        <taxon>Ambrosia</taxon>
    </lineage>
</organism>
<keyword evidence="2" id="KW-1185">Reference proteome</keyword>
<name>A0AAD5GM62_AMBAR</name>
<feature type="non-terminal residue" evidence="1">
    <location>
        <position position="1"/>
    </location>
</feature>
<gene>
    <name evidence="1" type="ORF">M8C21_001551</name>
</gene>
<evidence type="ECO:0000313" key="1">
    <source>
        <dbReference type="EMBL" id="KAI7745316.1"/>
    </source>
</evidence>
<reference evidence="1" key="1">
    <citation type="submission" date="2022-06" db="EMBL/GenBank/DDBJ databases">
        <title>Uncovering the hologenomic basis of an extraordinary plant invasion.</title>
        <authorList>
            <person name="Bieker V.C."/>
            <person name="Martin M.D."/>
            <person name="Gilbert T."/>
            <person name="Hodgins K."/>
            <person name="Battlay P."/>
            <person name="Petersen B."/>
            <person name="Wilson J."/>
        </authorList>
    </citation>
    <scope>NUCLEOTIDE SEQUENCE</scope>
    <source>
        <strain evidence="1">AA19_3_7</strain>
        <tissue evidence="1">Leaf</tissue>
    </source>
</reference>
<dbReference type="EMBL" id="JAMZMK010007297">
    <property type="protein sequence ID" value="KAI7745316.1"/>
    <property type="molecule type" value="Genomic_DNA"/>
</dbReference>
<dbReference type="Proteomes" id="UP001206925">
    <property type="component" value="Unassembled WGS sequence"/>
</dbReference>
<comment type="caution">
    <text evidence="1">The sequence shown here is derived from an EMBL/GenBank/DDBJ whole genome shotgun (WGS) entry which is preliminary data.</text>
</comment>
<evidence type="ECO:0000313" key="2">
    <source>
        <dbReference type="Proteomes" id="UP001206925"/>
    </source>
</evidence>
<proteinExistence type="predicted"/>
<sequence length="258" mass="29959">MGGNKKRKRSSRSISMDGLGFLLALVIFPSKRVIREASSTTTSEDIDALKFVSEVSKEQLGRIDDAFRLSWTEVFEIQSMFRSNRWPTPEEFFKWDPYTKAFYLKMLTCCDNKSPLDDESLMRQVGTLLEESNYASLEEEDDSEDDSFPRLSLKLPLKFGCYAPEKSPDRIPYHLYLLVKKAVDIMKHDEWRSLDVSFEYDVETGLSRPEMLAIMSIIHSRETPVIWEMSNQEILFYCKICSCFGIDYHRLEAASEDD</sequence>